<dbReference type="AlphaFoldDB" id="A0A100XC36"/>
<name>A0A100XC36_MYCTH</name>
<evidence type="ECO:0000313" key="5">
    <source>
        <dbReference type="Proteomes" id="UP000069654"/>
    </source>
</evidence>
<reference evidence="4 5" key="1">
    <citation type="journal article" date="2016" name="Genome Announc.">
        <title>Draft Genome Sequences of Five Rapidly Growing Mycobacterium Species, M. thermoresistibile, M. fortuitum subsp. acetamidolyticum, M. canariasense, M. brisbanense, and M. novocastrense.</title>
        <authorList>
            <person name="Katahira K."/>
            <person name="Ogura Y."/>
            <person name="Gotoh Y."/>
            <person name="Hayashi T."/>
        </authorList>
    </citation>
    <scope>NUCLEOTIDE SEQUENCE [LARGE SCALE GENOMIC DNA]</scope>
    <source>
        <strain evidence="4 5">JCM6362</strain>
    </source>
</reference>
<dbReference type="PANTHER" id="PTHR42776:SF13">
    <property type="entry name" value="DIPEPTIDYL-PEPTIDASE 5"/>
    <property type="match status" value="1"/>
</dbReference>
<dbReference type="OMA" id="YPVRYWD"/>
<dbReference type="SUPFAM" id="SSF82171">
    <property type="entry name" value="DPP6 N-terminal domain-like"/>
    <property type="match status" value="1"/>
</dbReference>
<proteinExistence type="predicted"/>
<evidence type="ECO:0000256" key="1">
    <source>
        <dbReference type="ARBA" id="ARBA00022729"/>
    </source>
</evidence>
<dbReference type="Proteomes" id="UP000069654">
    <property type="component" value="Unassembled WGS sequence"/>
</dbReference>
<evidence type="ECO:0000259" key="3">
    <source>
        <dbReference type="Pfam" id="PF00326"/>
    </source>
</evidence>
<dbReference type="Gene3D" id="2.120.10.30">
    <property type="entry name" value="TolB, C-terminal domain"/>
    <property type="match status" value="1"/>
</dbReference>
<dbReference type="InterPro" id="IPR001375">
    <property type="entry name" value="Peptidase_S9_cat"/>
</dbReference>
<dbReference type="RefSeq" id="WP_003926921.1">
    <property type="nucleotide sequence ID" value="NZ_BCTB01000004.1"/>
</dbReference>
<dbReference type="EMBL" id="BCTB01000004">
    <property type="protein sequence ID" value="GAT13861.1"/>
    <property type="molecule type" value="Genomic_DNA"/>
</dbReference>
<gene>
    <name evidence="4" type="ORF">RMCT_0832</name>
</gene>
<keyword evidence="2" id="KW-0378">Hydrolase</keyword>
<dbReference type="OrthoDB" id="262125at2"/>
<reference evidence="5" key="2">
    <citation type="submission" date="2016-02" db="EMBL/GenBank/DDBJ databases">
        <title>Draft genome sequence of five rapidly growing Mycobacterium species.</title>
        <authorList>
            <person name="Katahira K."/>
            <person name="Gotou Y."/>
            <person name="Iida K."/>
            <person name="Ogura Y."/>
            <person name="Hayashi T."/>
        </authorList>
    </citation>
    <scope>NUCLEOTIDE SEQUENCE [LARGE SCALE GENOMIC DNA]</scope>
    <source>
        <strain evidence="5">JCM6362</strain>
    </source>
</reference>
<dbReference type="Gene3D" id="3.40.50.1820">
    <property type="entry name" value="alpha/beta hydrolase"/>
    <property type="match status" value="1"/>
</dbReference>
<comment type="caution">
    <text evidence="4">The sequence shown here is derived from an EMBL/GenBank/DDBJ whole genome shotgun (WGS) entry which is preliminary data.</text>
</comment>
<dbReference type="Pfam" id="PF00326">
    <property type="entry name" value="Peptidase_S9"/>
    <property type="match status" value="1"/>
</dbReference>
<dbReference type="GO" id="GO:0006508">
    <property type="term" value="P:proteolysis"/>
    <property type="evidence" value="ECO:0007669"/>
    <property type="project" value="InterPro"/>
</dbReference>
<dbReference type="InterPro" id="IPR029058">
    <property type="entry name" value="AB_hydrolase_fold"/>
</dbReference>
<dbReference type="PANTHER" id="PTHR42776">
    <property type="entry name" value="SERINE PEPTIDASE S9 FAMILY MEMBER"/>
    <property type="match status" value="1"/>
</dbReference>
<dbReference type="STRING" id="1797.RMCT_0832"/>
<evidence type="ECO:0000256" key="2">
    <source>
        <dbReference type="ARBA" id="ARBA00022801"/>
    </source>
</evidence>
<protein>
    <submittedName>
        <fullName evidence="4">Peptidase S9 prolyl oligopeptidase</fullName>
    </submittedName>
</protein>
<feature type="domain" description="Peptidase S9 prolyl oligopeptidase catalytic" evidence="3">
    <location>
        <begin position="452"/>
        <end position="661"/>
    </location>
</feature>
<organism evidence="4 5">
    <name type="scientific">Mycolicibacterium thermoresistibile</name>
    <name type="common">Mycobacterium thermoresistibile</name>
    <dbReference type="NCBI Taxonomy" id="1797"/>
    <lineage>
        <taxon>Bacteria</taxon>
        <taxon>Bacillati</taxon>
        <taxon>Actinomycetota</taxon>
        <taxon>Actinomycetes</taxon>
        <taxon>Mycobacteriales</taxon>
        <taxon>Mycobacteriaceae</taxon>
        <taxon>Mycolicibacterium</taxon>
    </lineage>
</organism>
<sequence>MTSPTPFYDLDDYLAVPRVSGLAVAPDGSRLVTTIAELDADRTAFVTALWELDPAGQRPARRLTRGAKGESSPAFTGEGDLLFLAARPLPAAPGGENRAGADAAGSEGDPPVTLWRLPAVGGEAVSELALPGAISAVRTARNAPATVVAAPMLPSAADIDDDRRLRGLRRDNKITAILHSGYPVRHWDHDLGPDQPHLLDADGPRDLSPRPGDGLREVAFDVSADGRFVITTWAVPEAGAARRVTLVRIDRATGERSTLLSEPEANLGSPAISPDGTAVAYLRETLPTPDTAPRVTLCRLRFGSEPQVLTEDWDRWPETVSWTVDGTALLVTADDHGRRPIFRVDPDTGAVTRLTHDDHAYTDVCPAPGGVIFALRSSYAAPPHPVRIDPDGTVTEIPCVDRPRLPGTVTELVASAGDGTPIRAWLVLPERDDPAPLLLWIHGGPLGSWNSWHWRWNPWLLAAQGYAVLLPDPGLSTGYGQEFIQRGWGAWGAEPYTDLLAAVDAATADPRIDGTRTAAMGGSFGGYMANWIAGHTDRFDAIVTHAGLWALDQFGGTTDSAYWWGREMTPQMAERNSPHRHVANIATPMLVIHGDKDYRVPIGEALRLWYDLLHRSKPAADADGVSPHRFLYFPSENHWVLKPQHAKLWYQVVIAFLARHVLGRDVEPPETLG</sequence>
<dbReference type="GO" id="GO:0004252">
    <property type="term" value="F:serine-type endopeptidase activity"/>
    <property type="evidence" value="ECO:0007669"/>
    <property type="project" value="TreeGrafter"/>
</dbReference>
<evidence type="ECO:0000313" key="4">
    <source>
        <dbReference type="EMBL" id="GAT13861.1"/>
    </source>
</evidence>
<keyword evidence="1" id="KW-0732">Signal</keyword>
<dbReference type="InterPro" id="IPR011042">
    <property type="entry name" value="6-blade_b-propeller_TolB-like"/>
</dbReference>
<accession>A0A100XC36</accession>
<dbReference type="SUPFAM" id="SSF53474">
    <property type="entry name" value="alpha/beta-Hydrolases"/>
    <property type="match status" value="1"/>
</dbReference>